<dbReference type="EC" id="2.7.1.4" evidence="6"/>
<evidence type="ECO:0000313" key="10">
    <source>
        <dbReference type="Proteomes" id="UP000330807"/>
    </source>
</evidence>
<feature type="compositionally biased region" description="Polar residues" evidence="8">
    <location>
        <begin position="9"/>
        <end position="19"/>
    </location>
</feature>
<evidence type="ECO:0000256" key="1">
    <source>
        <dbReference type="ARBA" id="ARBA00001946"/>
    </source>
</evidence>
<name>A0A5K1ILN8_9ACTN</name>
<evidence type="ECO:0000313" key="9">
    <source>
        <dbReference type="EMBL" id="VWL98407.1"/>
    </source>
</evidence>
<comment type="similarity">
    <text evidence="2">Belongs to the ROK (NagC/XylR) family.</text>
</comment>
<evidence type="ECO:0000256" key="5">
    <source>
        <dbReference type="ARBA" id="ARBA00022842"/>
    </source>
</evidence>
<dbReference type="InterPro" id="IPR000600">
    <property type="entry name" value="ROK"/>
</dbReference>
<dbReference type="PANTHER" id="PTHR42742:SF3">
    <property type="entry name" value="FRUCTOKINASE"/>
    <property type="match status" value="1"/>
</dbReference>
<dbReference type="RefSeq" id="WP_152077546.1">
    <property type="nucleotide sequence ID" value="NZ_CABWIH010000039.1"/>
</dbReference>
<comment type="cofactor">
    <cofactor evidence="1">
        <name>Mg(2+)</name>
        <dbReference type="ChEBI" id="CHEBI:18420"/>
    </cofactor>
</comment>
<sequence length="322" mass="33448">MNEPIASASVASEQVTSEQAAGRHAGDRQLIGAIEAGGTKMVLACGYADGTIVERTSIPTQDPAQTVPAMIEWFAGKGVSALGIAAFGPTGVNPSSPTYGRILQTPKLAWRNYDFLGAMSRGLGVPCGYDTDVNGACLGEVMYGAAKGLDSAMYITVGTGIGAGIYAGGQLIHGMLHPEAGHITLPRVPGDQEFECVCPTHSSCFEGLAAGPAVVKRYGVERASDMADDEDFLELEGTYIAQGILNYLYVASPQRIILGGGVPGHAPKLMARVRAKVLEFNNGYIATPELDDIDSYIVQPACDGNQGVLGAIALGAQALQQA</sequence>
<evidence type="ECO:0000256" key="6">
    <source>
        <dbReference type="ARBA" id="ARBA00038887"/>
    </source>
</evidence>
<dbReference type="Pfam" id="PF00480">
    <property type="entry name" value="ROK"/>
    <property type="match status" value="1"/>
</dbReference>
<accession>A0A5K1ILN8</accession>
<evidence type="ECO:0000256" key="2">
    <source>
        <dbReference type="ARBA" id="ARBA00006479"/>
    </source>
</evidence>
<proteinExistence type="inferred from homology"/>
<dbReference type="SUPFAM" id="SSF53067">
    <property type="entry name" value="Actin-like ATPase domain"/>
    <property type="match status" value="1"/>
</dbReference>
<dbReference type="EMBL" id="CABWIH010000039">
    <property type="protein sequence ID" value="VWL98407.1"/>
    <property type="molecule type" value="Genomic_DNA"/>
</dbReference>
<keyword evidence="5" id="KW-0460">Magnesium</keyword>
<keyword evidence="9" id="KW-0808">Transferase</keyword>
<dbReference type="InterPro" id="IPR049874">
    <property type="entry name" value="ROK_cs"/>
</dbReference>
<dbReference type="Gene3D" id="3.30.420.40">
    <property type="match status" value="2"/>
</dbReference>
<dbReference type="PANTHER" id="PTHR42742">
    <property type="entry name" value="TRANSCRIPTIONAL REPRESSOR MPRA"/>
    <property type="match status" value="1"/>
</dbReference>
<protein>
    <recommendedName>
        <fullName evidence="6">fructokinase</fullName>
        <ecNumber evidence="6">2.7.1.4</ecNumber>
    </recommendedName>
</protein>
<dbReference type="GO" id="GO:0008865">
    <property type="term" value="F:fructokinase activity"/>
    <property type="evidence" value="ECO:0007669"/>
    <property type="project" value="UniProtKB-EC"/>
</dbReference>
<dbReference type="GO" id="GO:0046872">
    <property type="term" value="F:metal ion binding"/>
    <property type="evidence" value="ECO:0007669"/>
    <property type="project" value="UniProtKB-KW"/>
</dbReference>
<dbReference type="CDD" id="cd24067">
    <property type="entry name" value="ASKHA_NBD_ROK_BsFRK-like"/>
    <property type="match status" value="1"/>
</dbReference>
<evidence type="ECO:0000256" key="4">
    <source>
        <dbReference type="ARBA" id="ARBA00022833"/>
    </source>
</evidence>
<keyword evidence="3" id="KW-0479">Metal-binding</keyword>
<keyword evidence="4" id="KW-0862">Zinc</keyword>
<organism evidence="9 10">
    <name type="scientific">Collinsella aerofaciens</name>
    <dbReference type="NCBI Taxonomy" id="74426"/>
    <lineage>
        <taxon>Bacteria</taxon>
        <taxon>Bacillati</taxon>
        <taxon>Actinomycetota</taxon>
        <taxon>Coriobacteriia</taxon>
        <taxon>Coriobacteriales</taxon>
        <taxon>Coriobacteriaceae</taxon>
        <taxon>Collinsella</taxon>
    </lineage>
</organism>
<dbReference type="InterPro" id="IPR051804">
    <property type="entry name" value="Carb_Metab_Reg_Kinase/Isom"/>
</dbReference>
<gene>
    <name evidence="9" type="primary">gmuE_2</name>
    <name evidence="9" type="ORF">LMKDKBCB_01986</name>
</gene>
<dbReference type="InterPro" id="IPR043129">
    <property type="entry name" value="ATPase_NBD"/>
</dbReference>
<keyword evidence="9" id="KW-0418">Kinase</keyword>
<evidence type="ECO:0000256" key="3">
    <source>
        <dbReference type="ARBA" id="ARBA00022723"/>
    </source>
</evidence>
<dbReference type="AlphaFoldDB" id="A0A5K1ILN8"/>
<evidence type="ECO:0000256" key="7">
    <source>
        <dbReference type="ARBA" id="ARBA00048451"/>
    </source>
</evidence>
<comment type="catalytic activity">
    <reaction evidence="7">
        <text>D-fructose + ATP = D-fructose 6-phosphate + ADP + H(+)</text>
        <dbReference type="Rhea" id="RHEA:16125"/>
        <dbReference type="ChEBI" id="CHEBI:15378"/>
        <dbReference type="ChEBI" id="CHEBI:30616"/>
        <dbReference type="ChEBI" id="CHEBI:37721"/>
        <dbReference type="ChEBI" id="CHEBI:61527"/>
        <dbReference type="ChEBI" id="CHEBI:456216"/>
        <dbReference type="EC" id="2.7.1.4"/>
    </reaction>
</comment>
<evidence type="ECO:0000256" key="8">
    <source>
        <dbReference type="SAM" id="MobiDB-lite"/>
    </source>
</evidence>
<reference evidence="9 10" key="1">
    <citation type="submission" date="2019-10" db="EMBL/GenBank/DDBJ databases">
        <authorList>
            <person name="Wolf R A."/>
        </authorList>
    </citation>
    <scope>NUCLEOTIDE SEQUENCE [LARGE SCALE GENOMIC DNA]</scope>
    <source>
        <strain evidence="9">Collinsella_aerofaciens_AK_138A</strain>
    </source>
</reference>
<dbReference type="Proteomes" id="UP000330807">
    <property type="component" value="Unassembled WGS sequence"/>
</dbReference>
<dbReference type="PROSITE" id="PS01125">
    <property type="entry name" value="ROK"/>
    <property type="match status" value="1"/>
</dbReference>
<feature type="region of interest" description="Disordered" evidence="8">
    <location>
        <begin position="1"/>
        <end position="24"/>
    </location>
</feature>